<dbReference type="SUPFAM" id="SSF48726">
    <property type="entry name" value="Immunoglobulin"/>
    <property type="match status" value="1"/>
</dbReference>
<name>A0ABK0LUK6_RAT</name>
<evidence type="ECO:0000259" key="4">
    <source>
        <dbReference type="PROSITE" id="PS50835"/>
    </source>
</evidence>
<feature type="transmembrane region" description="Helical" evidence="2">
    <location>
        <begin position="194"/>
        <end position="216"/>
    </location>
</feature>
<feature type="signal peptide" evidence="3">
    <location>
        <begin position="1"/>
        <end position="21"/>
    </location>
</feature>
<dbReference type="SMART" id="SM00409">
    <property type="entry name" value="IG"/>
    <property type="match status" value="1"/>
</dbReference>
<dbReference type="Ensembl" id="ENSRNOT00000121601.1">
    <property type="protein sequence ID" value="ENSRNOP00000107631.1"/>
    <property type="gene ID" value="ENSRNOG00000031443.5"/>
</dbReference>
<feature type="region of interest" description="Disordered" evidence="1">
    <location>
        <begin position="138"/>
        <end position="162"/>
    </location>
</feature>
<dbReference type="RefSeq" id="XP_038942382.1">
    <property type="nucleotide sequence ID" value="XM_039086454.2"/>
</dbReference>
<dbReference type="GeneID" id="363578"/>
<keyword evidence="6" id="KW-1185">Reference proteome</keyword>
<keyword evidence="2" id="KW-1133">Transmembrane helix</keyword>
<dbReference type="InterPro" id="IPR036179">
    <property type="entry name" value="Ig-like_dom_sf"/>
</dbReference>
<evidence type="ECO:0000313" key="6">
    <source>
        <dbReference type="Proteomes" id="UP000002494"/>
    </source>
</evidence>
<dbReference type="InterPro" id="IPR013106">
    <property type="entry name" value="Ig_V-set"/>
</dbReference>
<evidence type="ECO:0000256" key="1">
    <source>
        <dbReference type="SAM" id="MobiDB-lite"/>
    </source>
</evidence>
<protein>
    <submittedName>
        <fullName evidence="5">Hepatitis A virus cellular receptor 2</fullName>
    </submittedName>
</protein>
<dbReference type="GeneTree" id="ENSGT00940000154444"/>
<proteinExistence type="predicted"/>
<reference evidence="5" key="2">
    <citation type="submission" date="2025-08" db="UniProtKB">
        <authorList>
            <consortium name="Ensembl"/>
        </authorList>
    </citation>
    <scope>IDENTIFICATION</scope>
    <source>
        <strain evidence="5">Brown Norway</strain>
    </source>
</reference>
<organism evidence="5 6">
    <name type="scientific">Rattus norvegicus</name>
    <name type="common">Rat</name>
    <dbReference type="NCBI Taxonomy" id="10116"/>
    <lineage>
        <taxon>Eukaryota</taxon>
        <taxon>Metazoa</taxon>
        <taxon>Chordata</taxon>
        <taxon>Craniata</taxon>
        <taxon>Vertebrata</taxon>
        <taxon>Euteleostomi</taxon>
        <taxon>Mammalia</taxon>
        <taxon>Eutheria</taxon>
        <taxon>Euarchontoglires</taxon>
        <taxon>Glires</taxon>
        <taxon>Rodentia</taxon>
        <taxon>Myomorpha</taxon>
        <taxon>Muroidea</taxon>
        <taxon>Muridae</taxon>
        <taxon>Murinae</taxon>
        <taxon>Rattus</taxon>
    </lineage>
</organism>
<feature type="compositionally biased region" description="Polar residues" evidence="1">
    <location>
        <begin position="144"/>
        <end position="162"/>
    </location>
</feature>
<dbReference type="RGD" id="1305233">
    <property type="gene designation" value="Havcr2"/>
</dbReference>
<evidence type="ECO:0000256" key="3">
    <source>
        <dbReference type="SAM" id="SignalP"/>
    </source>
</evidence>
<evidence type="ECO:0000256" key="2">
    <source>
        <dbReference type="SAM" id="Phobius"/>
    </source>
</evidence>
<feature type="chain" id="PRO_5046804861" evidence="3">
    <location>
        <begin position="22"/>
        <end position="292"/>
    </location>
</feature>
<dbReference type="InterPro" id="IPR013783">
    <property type="entry name" value="Ig-like_fold"/>
</dbReference>
<sequence length="292" mass="31503">MFSWLPFSCALLLLQPLPARSLENAYTAEVGKNAYLPCSYTVPAPGTLVPICWGKGSCPLLQCASVVLRTDETNVTYRKSRRYQLKGNFYKGDMSLTIKNVTLADSGTYCCRIQFPGPMNDEKLELKLSITEPAKVIPAGTAHGDSTTASPRTLTTEGSGSETQTLVTLHDNNGTKISTWADEIKDSGETIRTAVHIGVGVSAGLALALILGVLILKWYSSKKKKLQDLRCGLAGVGVAFLEEVYHCGIRPDRLKCSSYAHCDGRAPAACRSRTLSSFFSTLSACVPPCFPP</sequence>
<gene>
    <name evidence="5" type="primary">Havcr2</name>
</gene>
<dbReference type="InterPro" id="IPR051669">
    <property type="entry name" value="Immune_Mod/Transcr_Coactivator"/>
</dbReference>
<keyword evidence="2" id="KW-0472">Membrane</keyword>
<dbReference type="Pfam" id="PF07686">
    <property type="entry name" value="V-set"/>
    <property type="match status" value="1"/>
</dbReference>
<dbReference type="CDD" id="cd20982">
    <property type="entry name" value="IgV_TIM-3_like"/>
    <property type="match status" value="1"/>
</dbReference>
<dbReference type="Proteomes" id="UP000002494">
    <property type="component" value="Chromosome 10"/>
</dbReference>
<dbReference type="PROSITE" id="PS50835">
    <property type="entry name" value="IG_LIKE"/>
    <property type="match status" value="1"/>
</dbReference>
<keyword evidence="2" id="KW-0812">Transmembrane</keyword>
<evidence type="ECO:0000313" key="5">
    <source>
        <dbReference type="Ensembl" id="ENSRNOP00000107631.1"/>
    </source>
</evidence>
<accession>A0ABK0LUK6</accession>
<reference evidence="5" key="3">
    <citation type="submission" date="2025-09" db="UniProtKB">
        <authorList>
            <consortium name="Ensembl"/>
        </authorList>
    </citation>
    <scope>IDENTIFICATION</scope>
    <source>
        <strain evidence="5">Brown Norway</strain>
    </source>
</reference>
<dbReference type="PANTHER" id="PTHR15498:SF73">
    <property type="entry name" value="HEPATITIS A VIRUS CELLULAR RECEPTOR 2"/>
    <property type="match status" value="1"/>
</dbReference>
<feature type="domain" description="Ig-like" evidence="4">
    <location>
        <begin position="16"/>
        <end position="131"/>
    </location>
</feature>
<dbReference type="InterPro" id="IPR003599">
    <property type="entry name" value="Ig_sub"/>
</dbReference>
<dbReference type="Gene3D" id="2.60.40.10">
    <property type="entry name" value="Immunoglobulins"/>
    <property type="match status" value="1"/>
</dbReference>
<dbReference type="PANTHER" id="PTHR15498">
    <property type="entry name" value="T-CELL IMMUNOGLOBULIN AND MUCIN DOMAIN CONTAINING TIM"/>
    <property type="match status" value="1"/>
</dbReference>
<reference evidence="5" key="1">
    <citation type="submission" date="2024-01" db="EMBL/GenBank/DDBJ databases">
        <title>GRCr8: a new rat reference genome assembly contstructed from accurate long reads and long range scaffolding.</title>
        <authorList>
            <person name="Doris P.A."/>
            <person name="Kalbfleisch T."/>
            <person name="Li K."/>
            <person name="Howe K."/>
            <person name="Wood J."/>
        </authorList>
    </citation>
    <scope>NUCLEOTIDE SEQUENCE [LARGE SCALE GENOMIC DNA]</scope>
    <source>
        <strain evidence="5">Brown Norway</strain>
    </source>
</reference>
<dbReference type="InterPro" id="IPR007110">
    <property type="entry name" value="Ig-like_dom"/>
</dbReference>
<keyword evidence="3" id="KW-0732">Signal</keyword>